<evidence type="ECO:0000259" key="1">
    <source>
        <dbReference type="Pfam" id="PF21023"/>
    </source>
</evidence>
<dbReference type="GO" id="GO:0002188">
    <property type="term" value="P:translation reinitiation"/>
    <property type="evidence" value="ECO:0007669"/>
    <property type="project" value="TreeGrafter"/>
</dbReference>
<keyword evidence="3" id="KW-1185">Reference proteome</keyword>
<evidence type="ECO:0000313" key="2">
    <source>
        <dbReference type="EMBL" id="KAG8052832.1"/>
    </source>
</evidence>
<organism evidence="2 3">
    <name type="scientific">Zizania palustris</name>
    <name type="common">Northern wild rice</name>
    <dbReference type="NCBI Taxonomy" id="103762"/>
    <lineage>
        <taxon>Eukaryota</taxon>
        <taxon>Viridiplantae</taxon>
        <taxon>Streptophyta</taxon>
        <taxon>Embryophyta</taxon>
        <taxon>Tracheophyta</taxon>
        <taxon>Spermatophyta</taxon>
        <taxon>Magnoliopsida</taxon>
        <taxon>Liliopsida</taxon>
        <taxon>Poales</taxon>
        <taxon>Poaceae</taxon>
        <taxon>BOP clade</taxon>
        <taxon>Oryzoideae</taxon>
        <taxon>Oryzeae</taxon>
        <taxon>Zizaniinae</taxon>
        <taxon>Zizania</taxon>
    </lineage>
</organism>
<sequence>MAAENPAPVRVLYCAVCGLPAEYCEFGHDFERCKPWLRAHAPGVYPEEHLASSSSGGGAVDKVVERLHGVGISTADGRSFSH</sequence>
<dbReference type="EMBL" id="JAAALK010000288">
    <property type="protein sequence ID" value="KAG8052832.1"/>
    <property type="molecule type" value="Genomic_DNA"/>
</dbReference>
<dbReference type="OrthoDB" id="277199at2759"/>
<dbReference type="PANTHER" id="PTHR12789">
    <property type="entry name" value="DENSITY-REGULATED PROTEIN HOMOLOG"/>
    <property type="match status" value="1"/>
</dbReference>
<comment type="caution">
    <text evidence="2">The sequence shown here is derived from an EMBL/GenBank/DDBJ whole genome shotgun (WGS) entry which is preliminary data.</text>
</comment>
<reference evidence="2" key="2">
    <citation type="submission" date="2021-02" db="EMBL/GenBank/DDBJ databases">
        <authorList>
            <person name="Kimball J.A."/>
            <person name="Haas M.W."/>
            <person name="Macchietto M."/>
            <person name="Kono T."/>
            <person name="Duquette J."/>
            <person name="Shao M."/>
        </authorList>
    </citation>
    <scope>NUCLEOTIDE SEQUENCE</scope>
    <source>
        <tissue evidence="2">Fresh leaf tissue</tissue>
    </source>
</reference>
<dbReference type="GO" id="GO:0001731">
    <property type="term" value="P:formation of translation preinitiation complex"/>
    <property type="evidence" value="ECO:0007669"/>
    <property type="project" value="TreeGrafter"/>
</dbReference>
<protein>
    <recommendedName>
        <fullName evidence="1">DENR N-terminal domain-containing protein</fullName>
    </recommendedName>
</protein>
<evidence type="ECO:0000313" key="3">
    <source>
        <dbReference type="Proteomes" id="UP000729402"/>
    </source>
</evidence>
<dbReference type="InterPro" id="IPR050318">
    <property type="entry name" value="DENR/SUI1_TIF"/>
</dbReference>
<proteinExistence type="predicted"/>
<dbReference type="Proteomes" id="UP000729402">
    <property type="component" value="Unassembled WGS sequence"/>
</dbReference>
<dbReference type="GO" id="GO:0003729">
    <property type="term" value="F:mRNA binding"/>
    <property type="evidence" value="ECO:0007669"/>
    <property type="project" value="TreeGrafter"/>
</dbReference>
<reference evidence="2" key="1">
    <citation type="journal article" date="2021" name="bioRxiv">
        <title>Whole Genome Assembly and Annotation of Northern Wild Rice, Zizania palustris L., Supports a Whole Genome Duplication in the Zizania Genus.</title>
        <authorList>
            <person name="Haas M."/>
            <person name="Kono T."/>
            <person name="Macchietto M."/>
            <person name="Millas R."/>
            <person name="McGilp L."/>
            <person name="Shao M."/>
            <person name="Duquette J."/>
            <person name="Hirsch C.N."/>
            <person name="Kimball J."/>
        </authorList>
    </citation>
    <scope>NUCLEOTIDE SEQUENCE</scope>
    <source>
        <tissue evidence="2">Fresh leaf tissue</tissue>
    </source>
</reference>
<dbReference type="Pfam" id="PF21023">
    <property type="entry name" value="DENR_N"/>
    <property type="match status" value="1"/>
</dbReference>
<dbReference type="InterPro" id="IPR048517">
    <property type="entry name" value="DENR_N"/>
</dbReference>
<accession>A0A8J5V064</accession>
<dbReference type="PANTHER" id="PTHR12789:SF0">
    <property type="entry name" value="DENSITY-REGULATED PROTEIN"/>
    <property type="match status" value="1"/>
</dbReference>
<dbReference type="AlphaFoldDB" id="A0A8J5V064"/>
<gene>
    <name evidence="2" type="ORF">GUJ93_ZPchr0001g32657</name>
</gene>
<feature type="domain" description="DENR N-terminal" evidence="1">
    <location>
        <begin position="11"/>
        <end position="45"/>
    </location>
</feature>
<name>A0A8J5V064_ZIZPA</name>